<dbReference type="GO" id="GO:0030288">
    <property type="term" value="C:outer membrane-bounded periplasmic space"/>
    <property type="evidence" value="ECO:0007669"/>
    <property type="project" value="InterPro"/>
</dbReference>
<evidence type="ECO:0000256" key="7">
    <source>
        <dbReference type="SAM" id="SignalP"/>
    </source>
</evidence>
<evidence type="ECO:0000256" key="3">
    <source>
        <dbReference type="ARBA" id="ARBA00012865"/>
    </source>
</evidence>
<evidence type="ECO:0000256" key="1">
    <source>
        <dbReference type="ARBA" id="ARBA00001526"/>
    </source>
</evidence>
<feature type="signal peptide" evidence="7">
    <location>
        <begin position="1"/>
        <end position="26"/>
    </location>
</feature>
<accession>A0A6S7CHV7</accession>
<feature type="chain" id="PRO_5028869827" description="Beta-lactamase" evidence="7">
    <location>
        <begin position="27"/>
        <end position="414"/>
    </location>
</feature>
<evidence type="ECO:0000256" key="4">
    <source>
        <dbReference type="ARBA" id="ARBA00022801"/>
    </source>
</evidence>
<sequence>MRAPATPRISLLISALVMALAPAAMLAAPATASPATAPSRAGAPAAGMPAAGMPAKADRATAAVDAAVAEVMRQYGIAGMAIGVSHNGEQRFFNYGDASRQPRRAVSSDTLFELGSISKTFTVTLAAYAQASGRLSLDDSPAKWLPELQGSEFARLTLVNLATHTAGGFPLQVPGAVQNTAQLMDYLKAWTPRYAPGTKRTYANPSIGMLGVVAARALGQPYVAALEQDLLPKLGLRDTYLEVPPRKMADYAQGYDKQDAPVRVNPGVLANEAYGVKSSARDMLHFVEINLGTAPVDATLGRAIAATHTGYYQLGAMTQDLIWEQYRYPVSVDDLVHGNSAQVAFETLPVKALRPPLAPQQAAWINKTGATNGFGAYVAFVPARKLGIVILANRNYPNEARVRLALQVLKTLAP</sequence>
<dbReference type="AlphaFoldDB" id="A0A6S7CHV7"/>
<evidence type="ECO:0000256" key="6">
    <source>
        <dbReference type="RuleBase" id="RU361140"/>
    </source>
</evidence>
<evidence type="ECO:0000313" key="10">
    <source>
        <dbReference type="Proteomes" id="UP000494203"/>
    </source>
</evidence>
<comment type="catalytic activity">
    <reaction evidence="1 6">
        <text>a beta-lactam + H2O = a substituted beta-amino acid</text>
        <dbReference type="Rhea" id="RHEA:20401"/>
        <dbReference type="ChEBI" id="CHEBI:15377"/>
        <dbReference type="ChEBI" id="CHEBI:35627"/>
        <dbReference type="ChEBI" id="CHEBI:140347"/>
        <dbReference type="EC" id="3.5.2.6"/>
    </reaction>
</comment>
<keyword evidence="4 6" id="KW-0378">Hydrolase</keyword>
<dbReference type="PANTHER" id="PTHR46825">
    <property type="entry name" value="D-ALANYL-D-ALANINE-CARBOXYPEPTIDASE/ENDOPEPTIDASE AMPH"/>
    <property type="match status" value="1"/>
</dbReference>
<gene>
    <name evidence="9" type="primary">ampC</name>
    <name evidence="9" type="ORF">LMG26788_01715</name>
</gene>
<evidence type="ECO:0000313" key="9">
    <source>
        <dbReference type="EMBL" id="CAB3850138.1"/>
    </source>
</evidence>
<dbReference type="GO" id="GO:0008800">
    <property type="term" value="F:beta-lactamase activity"/>
    <property type="evidence" value="ECO:0007669"/>
    <property type="project" value="UniProtKB-UniRule"/>
</dbReference>
<dbReference type="Proteomes" id="UP000494203">
    <property type="component" value="Unassembled WGS sequence"/>
</dbReference>
<protein>
    <recommendedName>
        <fullName evidence="3 6">Beta-lactamase</fullName>
        <ecNumber evidence="3 6">3.5.2.6</ecNumber>
    </recommendedName>
</protein>
<dbReference type="GO" id="GO:0017001">
    <property type="term" value="P:antibiotic catabolic process"/>
    <property type="evidence" value="ECO:0007669"/>
    <property type="project" value="InterPro"/>
</dbReference>
<dbReference type="Gene3D" id="3.40.710.10">
    <property type="entry name" value="DD-peptidase/beta-lactamase superfamily"/>
    <property type="match status" value="1"/>
</dbReference>
<evidence type="ECO:0000256" key="5">
    <source>
        <dbReference type="ARBA" id="ARBA00023251"/>
    </source>
</evidence>
<dbReference type="InterPro" id="IPR001586">
    <property type="entry name" value="Beta-lactam_class-C_AS"/>
</dbReference>
<keyword evidence="10" id="KW-1185">Reference proteome</keyword>
<dbReference type="PANTHER" id="PTHR46825:SF8">
    <property type="entry name" value="BETA-LACTAMASE-RELATED"/>
    <property type="match status" value="1"/>
</dbReference>
<dbReference type="InterPro" id="IPR050491">
    <property type="entry name" value="AmpC-like"/>
</dbReference>
<reference evidence="9 10" key="1">
    <citation type="submission" date="2020-04" db="EMBL/GenBank/DDBJ databases">
        <authorList>
            <person name="De Canck E."/>
        </authorList>
    </citation>
    <scope>NUCLEOTIDE SEQUENCE [LARGE SCALE GENOMIC DNA]</scope>
    <source>
        <strain evidence="9 10">LMG 26788</strain>
    </source>
</reference>
<name>A0A6S7CHV7_9BURK</name>
<dbReference type="GO" id="GO:0046677">
    <property type="term" value="P:response to antibiotic"/>
    <property type="evidence" value="ECO:0007669"/>
    <property type="project" value="UniProtKB-UniRule"/>
</dbReference>
<dbReference type="EMBL" id="CADIKZ010000004">
    <property type="protein sequence ID" value="CAB3850138.1"/>
    <property type="molecule type" value="Genomic_DNA"/>
</dbReference>
<dbReference type="NCBIfam" id="NF033085">
    <property type="entry name" value="bla_class_C"/>
    <property type="match status" value="1"/>
</dbReference>
<proteinExistence type="inferred from homology"/>
<keyword evidence="5 6" id="KW-0046">Antibiotic resistance</keyword>
<evidence type="ECO:0000259" key="8">
    <source>
        <dbReference type="Pfam" id="PF00144"/>
    </source>
</evidence>
<dbReference type="InterPro" id="IPR001466">
    <property type="entry name" value="Beta-lactam-related"/>
</dbReference>
<feature type="domain" description="Beta-lactamase-related" evidence="8">
    <location>
        <begin position="64"/>
        <end position="411"/>
    </location>
</feature>
<keyword evidence="7" id="KW-0732">Signal</keyword>
<dbReference type="PROSITE" id="PS00336">
    <property type="entry name" value="BETA_LACTAMASE_C"/>
    <property type="match status" value="1"/>
</dbReference>
<dbReference type="InterPro" id="IPR012338">
    <property type="entry name" value="Beta-lactam/transpept-like"/>
</dbReference>
<comment type="similarity">
    <text evidence="2 6">Belongs to the class-C beta-lactamase family.</text>
</comment>
<dbReference type="EC" id="3.5.2.6" evidence="3 6"/>
<dbReference type="SUPFAM" id="SSF56601">
    <property type="entry name" value="beta-lactamase/transpeptidase-like"/>
    <property type="match status" value="1"/>
</dbReference>
<evidence type="ECO:0000256" key="2">
    <source>
        <dbReference type="ARBA" id="ARBA00007840"/>
    </source>
</evidence>
<dbReference type="InterPro" id="IPR058136">
    <property type="entry name" value="AmpC"/>
</dbReference>
<dbReference type="Pfam" id="PF00144">
    <property type="entry name" value="Beta-lactamase"/>
    <property type="match status" value="1"/>
</dbReference>
<organism evidence="9 10">
    <name type="scientific">Achromobacter pulmonis</name>
    <dbReference type="NCBI Taxonomy" id="1389932"/>
    <lineage>
        <taxon>Bacteria</taxon>
        <taxon>Pseudomonadati</taxon>
        <taxon>Pseudomonadota</taxon>
        <taxon>Betaproteobacteria</taxon>
        <taxon>Burkholderiales</taxon>
        <taxon>Alcaligenaceae</taxon>
        <taxon>Achromobacter</taxon>
    </lineage>
</organism>